<reference evidence="3 4" key="1">
    <citation type="submission" date="2019-05" db="EMBL/GenBank/DDBJ databases">
        <authorList>
            <person name="Qu J.-H."/>
        </authorList>
    </citation>
    <scope>NUCLEOTIDE SEQUENCE [LARGE SCALE GENOMIC DNA]</scope>
    <source>
        <strain evidence="3 4">T17</strain>
    </source>
</reference>
<dbReference type="GO" id="GO:0000155">
    <property type="term" value="F:phosphorelay sensor kinase activity"/>
    <property type="evidence" value="ECO:0007669"/>
    <property type="project" value="InterPro"/>
</dbReference>
<feature type="domain" description="Signal transduction histidine kinase internal region" evidence="2">
    <location>
        <begin position="140"/>
        <end position="218"/>
    </location>
</feature>
<dbReference type="Proteomes" id="UP000306402">
    <property type="component" value="Unassembled WGS sequence"/>
</dbReference>
<evidence type="ECO:0000259" key="2">
    <source>
        <dbReference type="Pfam" id="PF06580"/>
    </source>
</evidence>
<dbReference type="PANTHER" id="PTHR34220:SF7">
    <property type="entry name" value="SENSOR HISTIDINE KINASE YPDA"/>
    <property type="match status" value="1"/>
</dbReference>
<organism evidence="3 4">
    <name type="scientific">Dyadobacter luticola</name>
    <dbReference type="NCBI Taxonomy" id="1979387"/>
    <lineage>
        <taxon>Bacteria</taxon>
        <taxon>Pseudomonadati</taxon>
        <taxon>Bacteroidota</taxon>
        <taxon>Cytophagia</taxon>
        <taxon>Cytophagales</taxon>
        <taxon>Spirosomataceae</taxon>
        <taxon>Dyadobacter</taxon>
    </lineage>
</organism>
<dbReference type="InterPro" id="IPR050640">
    <property type="entry name" value="Bact_2-comp_sensor_kinase"/>
</dbReference>
<dbReference type="Pfam" id="PF06580">
    <property type="entry name" value="His_kinase"/>
    <property type="match status" value="1"/>
</dbReference>
<accession>A0A5R9KTQ0</accession>
<gene>
    <name evidence="3" type="ORF">FEN17_19920</name>
</gene>
<feature type="transmembrane region" description="Helical" evidence="1">
    <location>
        <begin position="101"/>
        <end position="119"/>
    </location>
</feature>
<dbReference type="PANTHER" id="PTHR34220">
    <property type="entry name" value="SENSOR HISTIDINE KINASE YPDA"/>
    <property type="match status" value="1"/>
</dbReference>
<dbReference type="AlphaFoldDB" id="A0A5R9KTQ0"/>
<keyword evidence="3" id="KW-0808">Transferase</keyword>
<keyword evidence="1" id="KW-1133">Transmembrane helix</keyword>
<comment type="caution">
    <text evidence="3">The sequence shown here is derived from an EMBL/GenBank/DDBJ whole genome shotgun (WGS) entry which is preliminary data.</text>
</comment>
<evidence type="ECO:0000313" key="3">
    <source>
        <dbReference type="EMBL" id="TLU99593.1"/>
    </source>
</evidence>
<proteinExistence type="predicted"/>
<sequence length="323" mass="37579">MHCWECFLSVQGMQTIWGEMLVSFVMSCVLSYGGFLFEDYFDRTISWIEFPIKRLVLECLGYFLYVFVVSIIIIFLDMYLLRQAFTLNNIPWKDLVNWTKFPMRISFVISFIFISRSFLMEWRNAAIEAEQLKTERVAQQFKSLKDQLNPHFLFNSLNVLSNLVYENADHAARFINKLSKIYRYVLDVQQEELVPLEKELEFAENYLSLQKIRFEDSLQYHIHVDKNVSGSIPPLSLQLLLENAVKHNVASSSSPLKIDIELINNELVVKNNFQPKSSISEESTGIGLSNIRKRYELLCERRMSVLNEGGAFVVKLPLLSPSV</sequence>
<dbReference type="InterPro" id="IPR036890">
    <property type="entry name" value="HATPase_C_sf"/>
</dbReference>
<dbReference type="SUPFAM" id="SSF55874">
    <property type="entry name" value="ATPase domain of HSP90 chaperone/DNA topoisomerase II/histidine kinase"/>
    <property type="match status" value="1"/>
</dbReference>
<evidence type="ECO:0000313" key="4">
    <source>
        <dbReference type="Proteomes" id="UP000306402"/>
    </source>
</evidence>
<keyword evidence="3" id="KW-0418">Kinase</keyword>
<dbReference type="EMBL" id="VCEJ01000005">
    <property type="protein sequence ID" value="TLU99593.1"/>
    <property type="molecule type" value="Genomic_DNA"/>
</dbReference>
<dbReference type="OrthoDB" id="927174at2"/>
<protein>
    <submittedName>
        <fullName evidence="3">Histidine kinase</fullName>
    </submittedName>
</protein>
<dbReference type="InterPro" id="IPR010559">
    <property type="entry name" value="Sig_transdc_His_kin_internal"/>
</dbReference>
<keyword evidence="1" id="KW-0472">Membrane</keyword>
<keyword evidence="1" id="KW-0812">Transmembrane</keyword>
<keyword evidence="4" id="KW-1185">Reference proteome</keyword>
<dbReference type="GO" id="GO:0016020">
    <property type="term" value="C:membrane"/>
    <property type="evidence" value="ECO:0007669"/>
    <property type="project" value="InterPro"/>
</dbReference>
<evidence type="ECO:0000256" key="1">
    <source>
        <dbReference type="SAM" id="Phobius"/>
    </source>
</evidence>
<feature type="transmembrane region" description="Helical" evidence="1">
    <location>
        <begin position="62"/>
        <end position="81"/>
    </location>
</feature>
<name>A0A5R9KTQ0_9BACT</name>
<dbReference type="Gene3D" id="3.30.565.10">
    <property type="entry name" value="Histidine kinase-like ATPase, C-terminal domain"/>
    <property type="match status" value="1"/>
</dbReference>
<feature type="transmembrane region" description="Helical" evidence="1">
    <location>
        <begin position="20"/>
        <end position="41"/>
    </location>
</feature>